<dbReference type="Proteomes" id="UP000199800">
    <property type="component" value="Unassembled WGS sequence"/>
</dbReference>
<dbReference type="EMBL" id="FOHN01000003">
    <property type="protein sequence ID" value="SES79633.1"/>
    <property type="molecule type" value="Genomic_DNA"/>
</dbReference>
<sequence length="210" mass="24506">MTDKIFENNQVTIAGKVVGDYKHSHDVFGEGFYILNVKVNRLSNSDDTIPLMISDRLVDVNESLDGKNIEITGQFRSYNRHEENRNRLMLSVFVREINICDDDYVSQKPNYIFLDGFICKHPIYRKTPLGREIADLLLAVNRPYGKSDYIPCICWGRNARYAEKFEVGGHIQIWGRIQSREYQKKINEEEVERRVAYEVSVSKLEYLGEE</sequence>
<dbReference type="OrthoDB" id="9780175at2"/>
<keyword evidence="4" id="KW-1185">Reference proteome</keyword>
<gene>
    <name evidence="3" type="ORF">SAMN04487772_103146</name>
</gene>
<proteinExistence type="predicted"/>
<evidence type="ECO:0000256" key="1">
    <source>
        <dbReference type="ARBA" id="ARBA00023125"/>
    </source>
</evidence>
<name>A0A1H9ZF04_9FIRM</name>
<dbReference type="GO" id="GO:0003697">
    <property type="term" value="F:single-stranded DNA binding"/>
    <property type="evidence" value="ECO:0007669"/>
    <property type="project" value="InterPro"/>
</dbReference>
<evidence type="ECO:0000256" key="2">
    <source>
        <dbReference type="PROSITE-ProRule" id="PRU00252"/>
    </source>
</evidence>
<dbReference type="InterPro" id="IPR000424">
    <property type="entry name" value="Primosome_PriB/ssb"/>
</dbReference>
<reference evidence="3 4" key="1">
    <citation type="submission" date="2016-10" db="EMBL/GenBank/DDBJ databases">
        <authorList>
            <person name="de Groot N.N."/>
        </authorList>
    </citation>
    <scope>NUCLEOTIDE SEQUENCE [LARGE SCALE GENOMIC DNA]</scope>
    <source>
        <strain evidence="3 4">DSM 1801</strain>
    </source>
</reference>
<organism evidence="3 4">
    <name type="scientific">[Clostridium] polysaccharolyticum</name>
    <dbReference type="NCBI Taxonomy" id="29364"/>
    <lineage>
        <taxon>Bacteria</taxon>
        <taxon>Bacillati</taxon>
        <taxon>Bacillota</taxon>
        <taxon>Clostridia</taxon>
        <taxon>Lachnospirales</taxon>
        <taxon>Lachnospiraceae</taxon>
    </lineage>
</organism>
<dbReference type="Pfam" id="PF00436">
    <property type="entry name" value="SSB"/>
    <property type="match status" value="1"/>
</dbReference>
<keyword evidence="1 2" id="KW-0238">DNA-binding</keyword>
<dbReference type="AlphaFoldDB" id="A0A1H9ZF04"/>
<dbReference type="Gene3D" id="2.40.50.140">
    <property type="entry name" value="Nucleic acid-binding proteins"/>
    <property type="match status" value="2"/>
</dbReference>
<accession>A0A1H9ZF04</accession>
<evidence type="ECO:0000313" key="3">
    <source>
        <dbReference type="EMBL" id="SES79633.1"/>
    </source>
</evidence>
<dbReference type="NCBIfam" id="NF004476">
    <property type="entry name" value="PRK05813.1"/>
    <property type="match status" value="1"/>
</dbReference>
<dbReference type="SUPFAM" id="SSF50249">
    <property type="entry name" value="Nucleic acid-binding proteins"/>
    <property type="match status" value="1"/>
</dbReference>
<dbReference type="STRING" id="29364.SAMN04487772_103146"/>
<dbReference type="PROSITE" id="PS50935">
    <property type="entry name" value="SSB"/>
    <property type="match status" value="1"/>
</dbReference>
<protein>
    <submittedName>
        <fullName evidence="3">Single-strand binding protein family protein</fullName>
    </submittedName>
</protein>
<dbReference type="RefSeq" id="WP_092476335.1">
    <property type="nucleotide sequence ID" value="NZ_FOHN01000003.1"/>
</dbReference>
<dbReference type="InterPro" id="IPR012340">
    <property type="entry name" value="NA-bd_OB-fold"/>
</dbReference>
<evidence type="ECO:0000313" key="4">
    <source>
        <dbReference type="Proteomes" id="UP000199800"/>
    </source>
</evidence>